<dbReference type="InterPro" id="IPR017853">
    <property type="entry name" value="GH"/>
</dbReference>
<protein>
    <recommendedName>
        <fullName evidence="1">Beta-glucuronidase C-terminal domain-containing protein</fullName>
    </recommendedName>
</protein>
<keyword evidence="3" id="KW-1185">Reference proteome</keyword>
<dbReference type="Pfam" id="PF16862">
    <property type="entry name" value="Glyco_hydro_79C"/>
    <property type="match status" value="1"/>
</dbReference>
<dbReference type="InterPro" id="IPR052974">
    <property type="entry name" value="GH79_Enzymes"/>
</dbReference>
<dbReference type="PANTHER" id="PTHR36183:SF2">
    <property type="entry name" value="BETA-GLUCURONIDASE C-TERMINAL DOMAIN-CONTAINING PROTEIN"/>
    <property type="match status" value="1"/>
</dbReference>
<dbReference type="Gene3D" id="2.60.40.1180">
    <property type="entry name" value="Golgi alpha-mannosidase II"/>
    <property type="match status" value="1"/>
</dbReference>
<name>A0A9W8YJJ8_9PEZI</name>
<evidence type="ECO:0000313" key="3">
    <source>
        <dbReference type="Proteomes" id="UP001140453"/>
    </source>
</evidence>
<dbReference type="Proteomes" id="UP001140453">
    <property type="component" value="Unassembled WGS sequence"/>
</dbReference>
<sequence>MKYSSSSVLAVSLGASVISAKPLAPRASSTVLSISLPTSSSSDVVDVKFPGFGFEEASFVNYVLDADGNTNEFSVNLIESLTSRTGGTPIIRLGGTSADYAEYVANQTVPALPLATDGTNYDVGGTTIGPAYWALTSVLSAAEYMIQVPLVNTDINETVLWAKTAVAGIDSSQLHSIEIGNEPDWYSATYAGTEGILGPPEWQTAFTNETYVSNYTEYAEAIVANVDLPSTQIFQAFDTAAHVAAYSSILCYELDVETAFDLGIDDDGYIKTVAHHYYQNAGGDSSDDLPIGSGLMNLTFTHWRMDFFHCQLDYLKENRPDLPFVLSEVGNSLMGEYAPQYQAVLGSALWQVDFYLYAMVLGISRLHYQQMFAETYQPIMWLPVEYLGIAPHVTANYYSQPFIGDFIGSSGATTVEQLDISPAQENVAAYAAYESGTPARVAVVNMNYWNEASSGTDRTTVSIELSAPSDATTATVNHLDSPAGAGADATTITYGGSQWTYESSGTEVTGVRNDTETLTVSDGIVTLTLNASSAVLVSFS</sequence>
<dbReference type="AlphaFoldDB" id="A0A9W8YJJ8"/>
<dbReference type="InterPro" id="IPR031728">
    <property type="entry name" value="GlcAase_C"/>
</dbReference>
<dbReference type="PANTHER" id="PTHR36183">
    <property type="entry name" value="BETA-GLUCURONIDASE"/>
    <property type="match status" value="1"/>
</dbReference>
<evidence type="ECO:0000259" key="1">
    <source>
        <dbReference type="Pfam" id="PF16862"/>
    </source>
</evidence>
<dbReference type="OrthoDB" id="2831684at2759"/>
<dbReference type="SUPFAM" id="SSF51445">
    <property type="entry name" value="(Trans)glycosidases"/>
    <property type="match status" value="1"/>
</dbReference>
<dbReference type="Gene3D" id="3.20.20.80">
    <property type="entry name" value="Glycosidases"/>
    <property type="match status" value="1"/>
</dbReference>
<reference evidence="2" key="1">
    <citation type="submission" date="2022-10" db="EMBL/GenBank/DDBJ databases">
        <title>Tapping the CABI collections for fungal endophytes: first genome assemblies for Collariella, Neodidymelliopsis, Ascochyta clinopodiicola, Didymella pomorum, Didymosphaeria variabile, Neocosmospora piperis and Neocucurbitaria cava.</title>
        <authorList>
            <person name="Hill R."/>
        </authorList>
    </citation>
    <scope>NUCLEOTIDE SEQUENCE</scope>
    <source>
        <strain evidence="2">IMI 355082</strain>
    </source>
</reference>
<accession>A0A9W8YJJ8</accession>
<feature type="domain" description="Beta-glucuronidase C-terminal" evidence="1">
    <location>
        <begin position="429"/>
        <end position="536"/>
    </location>
</feature>
<comment type="caution">
    <text evidence="2">The sequence shown here is derived from an EMBL/GenBank/DDBJ whole genome shotgun (WGS) entry which is preliminary data.</text>
</comment>
<organism evidence="2 3">
    <name type="scientific">Gnomoniopsis smithogilvyi</name>
    <dbReference type="NCBI Taxonomy" id="1191159"/>
    <lineage>
        <taxon>Eukaryota</taxon>
        <taxon>Fungi</taxon>
        <taxon>Dikarya</taxon>
        <taxon>Ascomycota</taxon>
        <taxon>Pezizomycotina</taxon>
        <taxon>Sordariomycetes</taxon>
        <taxon>Sordariomycetidae</taxon>
        <taxon>Diaporthales</taxon>
        <taxon>Gnomoniaceae</taxon>
        <taxon>Gnomoniopsis</taxon>
    </lineage>
</organism>
<gene>
    <name evidence="2" type="ORF">N0V93_008968</name>
</gene>
<dbReference type="InterPro" id="IPR013780">
    <property type="entry name" value="Glyco_hydro_b"/>
</dbReference>
<proteinExistence type="predicted"/>
<evidence type="ECO:0000313" key="2">
    <source>
        <dbReference type="EMBL" id="KAJ4386076.1"/>
    </source>
</evidence>
<dbReference type="EMBL" id="JAPEVB010000006">
    <property type="protein sequence ID" value="KAJ4386076.1"/>
    <property type="molecule type" value="Genomic_DNA"/>
</dbReference>